<dbReference type="Proteomes" id="UP000320475">
    <property type="component" value="Unassembled WGS sequence"/>
</dbReference>
<protein>
    <submittedName>
        <fullName evidence="3">Uncharacterized protein</fullName>
    </submittedName>
</protein>
<evidence type="ECO:0000256" key="1">
    <source>
        <dbReference type="SAM" id="MobiDB-lite"/>
    </source>
</evidence>
<dbReference type="EMBL" id="QEAM01000666">
    <property type="protein sequence ID" value="TPX36890.1"/>
    <property type="molecule type" value="Genomic_DNA"/>
</dbReference>
<dbReference type="VEuPathDB" id="FungiDB:SeMB42_g00627"/>
<proteinExistence type="predicted"/>
<dbReference type="Proteomes" id="UP000317494">
    <property type="component" value="Unassembled WGS sequence"/>
</dbReference>
<gene>
    <name evidence="2" type="ORF">SeLEV6574_g07966</name>
    <name evidence="3" type="ORF">SeMB42_g00627</name>
</gene>
<evidence type="ECO:0000313" key="5">
    <source>
        <dbReference type="Proteomes" id="UP000320475"/>
    </source>
</evidence>
<evidence type="ECO:0000313" key="4">
    <source>
        <dbReference type="Proteomes" id="UP000317494"/>
    </source>
</evidence>
<name>A0A507DPR9_9FUNG</name>
<evidence type="ECO:0000313" key="3">
    <source>
        <dbReference type="EMBL" id="TPX53664.1"/>
    </source>
</evidence>
<evidence type="ECO:0000313" key="2">
    <source>
        <dbReference type="EMBL" id="TPX36890.1"/>
    </source>
</evidence>
<reference evidence="4 5" key="1">
    <citation type="journal article" date="2019" name="Sci. Rep.">
        <title>Comparative genomics of chytrid fungi reveal insights into the obligate biotrophic and pathogenic lifestyle of Synchytrium endobioticum.</title>
        <authorList>
            <person name="van de Vossenberg B.T.L.H."/>
            <person name="Warris S."/>
            <person name="Nguyen H.D.T."/>
            <person name="van Gent-Pelzer M.P.E."/>
            <person name="Joly D.L."/>
            <person name="van de Geest H.C."/>
            <person name="Bonants P.J.M."/>
            <person name="Smith D.S."/>
            <person name="Levesque C.A."/>
            <person name="van der Lee T.A.J."/>
        </authorList>
    </citation>
    <scope>NUCLEOTIDE SEQUENCE [LARGE SCALE GENOMIC DNA]</scope>
    <source>
        <strain evidence="2 5">LEV6574</strain>
        <strain evidence="3 4">MB42</strain>
    </source>
</reference>
<accession>A0A507DPR9</accession>
<organism evidence="3 4">
    <name type="scientific">Synchytrium endobioticum</name>
    <dbReference type="NCBI Taxonomy" id="286115"/>
    <lineage>
        <taxon>Eukaryota</taxon>
        <taxon>Fungi</taxon>
        <taxon>Fungi incertae sedis</taxon>
        <taxon>Chytridiomycota</taxon>
        <taxon>Chytridiomycota incertae sedis</taxon>
        <taxon>Chytridiomycetes</taxon>
        <taxon>Synchytriales</taxon>
        <taxon>Synchytriaceae</taxon>
        <taxon>Synchytrium</taxon>
    </lineage>
</organism>
<keyword evidence="4" id="KW-1185">Reference proteome</keyword>
<dbReference type="AlphaFoldDB" id="A0A507DPR9"/>
<dbReference type="EMBL" id="QEAN01000013">
    <property type="protein sequence ID" value="TPX53664.1"/>
    <property type="molecule type" value="Genomic_DNA"/>
</dbReference>
<comment type="caution">
    <text evidence="3">The sequence shown here is derived from an EMBL/GenBank/DDBJ whole genome shotgun (WGS) entry which is preliminary data.</text>
</comment>
<sequence>MLDYENTAIGPLPTNSNATLTPMLTLTILMLTGHNCQWPRFLGASHAKSTLSLGSLVWGALPKTDRSAHHTIVKASSPPPGTSGSEGQGLGLHSDIY</sequence>
<feature type="region of interest" description="Disordered" evidence="1">
    <location>
        <begin position="68"/>
        <end position="97"/>
    </location>
</feature>